<dbReference type="CDD" id="cd00200">
    <property type="entry name" value="WD40"/>
    <property type="match status" value="1"/>
</dbReference>
<reference evidence="7 8" key="1">
    <citation type="submission" date="2018-04" db="EMBL/GenBank/DDBJ databases">
        <title>Complete genome uncultured novel isolate.</title>
        <authorList>
            <person name="Merlino G."/>
        </authorList>
    </citation>
    <scope>NUCLEOTIDE SEQUENCE [LARGE SCALE GENOMIC DNA]</scope>
    <source>
        <strain evidence="8">R1DC9</strain>
    </source>
</reference>
<dbReference type="Pfam" id="PF20703">
    <property type="entry name" value="nSTAND1"/>
    <property type="match status" value="1"/>
</dbReference>
<keyword evidence="8" id="KW-1185">Reference proteome</keyword>
<evidence type="ECO:0000256" key="1">
    <source>
        <dbReference type="ARBA" id="ARBA00022574"/>
    </source>
</evidence>
<dbReference type="RefSeq" id="WP_137090126.1">
    <property type="nucleotide sequence ID" value="NZ_CP028923.1"/>
</dbReference>
<dbReference type="Pfam" id="PF00400">
    <property type="entry name" value="WD40"/>
    <property type="match status" value="3"/>
</dbReference>
<evidence type="ECO:0000313" key="8">
    <source>
        <dbReference type="Proteomes" id="UP000298616"/>
    </source>
</evidence>
<sequence length="1002" mass="114506">MSELVVHHELTGTGELKNPFPGLRPFSVEERDLYFGRENQVGEVIQKLTDNKAVTVVGASGVGKSSFMYCGVLPAVFSSMASVETGNWKSINVTPGDSPVKILARKLEESFEALEYEATLESLNEGIDGLTNILEDLHVVEKTNFLFLIDQFEEIFRFQTTEEYDKHDAQHYIDLILHAHQSQKVPFYVLINIRADFVGDCAQFPGLTKLINDSQFLIPQMTRDEKRKAIVGPIEAFDADIDPVLVDEILDDIGSSADQLPIMQHALMRTWNYWMRNKIGNEPITHAHYEAIGGMENALSEHAREAYLELTDDEKKICEKIFKAITEKGDDGRGVRRPAKLNEVVAIVNAPESKVIKVIDAFRKPGRTLLMPAYDTELADDSVIDISHESIMRIWVELHLWVEEEAESVKLYLRLAEAAEMHQEGKAGLWRPPDLQIALNWQTEQNPSPAWGLRYHKAYERTMLFLEYSQKEFEREQRIREKMQKRRLILARIVALVLGLGIVVALLFLLYAEHQRREADIQRAEAAKQKEVAEEQAQKAQINEKKALEESQRAEEQRLIAEQETERALKNERIAQTQMVIADRERRRAIEQTLVADSARKVAMTEEQKAYRLRMLSIAKSMAIKSVQLTDSAKKSLVARQAYNFYHEYGGKKHDPDIYDGMYYALKAMEEPSYNSLLAHTQNVRSIVTSKDSRYVYSAGSDGRIIRWNAKDPQKGHDIIAHYPGRINRTLALSKDERYLACAGDFNYIEIYDLQDVKSKPVKVKTNTREIWYLTFTPGKRGLIASGSDKRVIYWDNEKVTDLLSSDSKINDITLSPDGSKLIVAKNNGEVTEVDRSNGNTSKVIYRDRKNIPVITSAFSHSGRYLVLGGEKGEVTILNVINGSIVAKLSGHQARVNNITFSHDDKRLATGSFDKTVRLWNMDNLFDPPIVLRDHEDWVWSIQFTPDNNYLLAGCRDHLIRLWPTQTKLMARKLCEKLKRDMTEQEWESYVGEDIPYEETCK</sequence>
<feature type="repeat" description="WD" evidence="3">
    <location>
        <begin position="932"/>
        <end position="973"/>
    </location>
</feature>
<dbReference type="InterPro" id="IPR049052">
    <property type="entry name" value="nSTAND1"/>
</dbReference>
<dbReference type="InterPro" id="IPR001680">
    <property type="entry name" value="WD40_rpt"/>
</dbReference>
<protein>
    <submittedName>
        <fullName evidence="7">High-affnity carbon uptake protein Hat/HatR</fullName>
    </submittedName>
</protein>
<feature type="repeat" description="WD" evidence="3">
    <location>
        <begin position="677"/>
        <end position="718"/>
    </location>
</feature>
<dbReference type="Gene3D" id="3.40.50.300">
    <property type="entry name" value="P-loop containing nucleotide triphosphate hydrolases"/>
    <property type="match status" value="1"/>
</dbReference>
<dbReference type="InterPro" id="IPR027417">
    <property type="entry name" value="P-loop_NTPase"/>
</dbReference>
<keyword evidence="4" id="KW-0175">Coiled coil</keyword>
<dbReference type="InterPro" id="IPR019775">
    <property type="entry name" value="WD40_repeat_CS"/>
</dbReference>
<keyword evidence="2" id="KW-0677">Repeat</keyword>
<dbReference type="InterPro" id="IPR036322">
    <property type="entry name" value="WD40_repeat_dom_sf"/>
</dbReference>
<dbReference type="InterPro" id="IPR050505">
    <property type="entry name" value="WDR55/POC1"/>
</dbReference>
<feature type="domain" description="Novel STAND NTPase 1" evidence="6">
    <location>
        <begin position="19"/>
        <end position="425"/>
    </location>
</feature>
<organism evidence="7 8">
    <name type="scientific">Mangrovivirga cuniculi</name>
    <dbReference type="NCBI Taxonomy" id="2715131"/>
    <lineage>
        <taxon>Bacteria</taxon>
        <taxon>Pseudomonadati</taxon>
        <taxon>Bacteroidota</taxon>
        <taxon>Cytophagia</taxon>
        <taxon>Cytophagales</taxon>
        <taxon>Mangrovivirgaceae</taxon>
        <taxon>Mangrovivirga</taxon>
    </lineage>
</organism>
<dbReference type="SMART" id="SM00320">
    <property type="entry name" value="WD40"/>
    <property type="match status" value="7"/>
</dbReference>
<dbReference type="Gene3D" id="2.130.10.10">
    <property type="entry name" value="YVTN repeat-like/Quinoprotein amine dehydrogenase"/>
    <property type="match status" value="2"/>
</dbReference>
<evidence type="ECO:0000256" key="4">
    <source>
        <dbReference type="SAM" id="Coils"/>
    </source>
</evidence>
<dbReference type="SUPFAM" id="SSF50978">
    <property type="entry name" value="WD40 repeat-like"/>
    <property type="match status" value="1"/>
</dbReference>
<keyword evidence="1 3" id="KW-0853">WD repeat</keyword>
<dbReference type="PROSITE" id="PS50082">
    <property type="entry name" value="WD_REPEATS_2"/>
    <property type="match status" value="3"/>
</dbReference>
<dbReference type="InterPro" id="IPR015943">
    <property type="entry name" value="WD40/YVTN_repeat-like_dom_sf"/>
</dbReference>
<keyword evidence="5" id="KW-1133">Transmembrane helix</keyword>
<evidence type="ECO:0000259" key="6">
    <source>
        <dbReference type="Pfam" id="PF20703"/>
    </source>
</evidence>
<feature type="repeat" description="WD" evidence="3">
    <location>
        <begin position="889"/>
        <end position="924"/>
    </location>
</feature>
<evidence type="ECO:0000256" key="2">
    <source>
        <dbReference type="ARBA" id="ARBA00022737"/>
    </source>
</evidence>
<feature type="transmembrane region" description="Helical" evidence="5">
    <location>
        <begin position="489"/>
        <end position="512"/>
    </location>
</feature>
<dbReference type="PROSITE" id="PS50294">
    <property type="entry name" value="WD_REPEATS_REGION"/>
    <property type="match status" value="3"/>
</dbReference>
<dbReference type="SUPFAM" id="SSF52540">
    <property type="entry name" value="P-loop containing nucleoside triphosphate hydrolases"/>
    <property type="match status" value="1"/>
</dbReference>
<dbReference type="PANTHER" id="PTHR44019">
    <property type="entry name" value="WD REPEAT-CONTAINING PROTEIN 55"/>
    <property type="match status" value="1"/>
</dbReference>
<dbReference type="PANTHER" id="PTHR44019:SF8">
    <property type="entry name" value="POC1 CENTRIOLAR PROTEIN HOMOLOG"/>
    <property type="match status" value="1"/>
</dbReference>
<proteinExistence type="predicted"/>
<evidence type="ECO:0000256" key="3">
    <source>
        <dbReference type="PROSITE-ProRule" id="PRU00221"/>
    </source>
</evidence>
<keyword evidence="5" id="KW-0812">Transmembrane</keyword>
<dbReference type="OrthoDB" id="414967at2"/>
<dbReference type="AlphaFoldDB" id="A0A4D7JE63"/>
<name>A0A4D7JE63_9BACT</name>
<evidence type="ECO:0000256" key="5">
    <source>
        <dbReference type="SAM" id="Phobius"/>
    </source>
</evidence>
<dbReference type="PROSITE" id="PS00678">
    <property type="entry name" value="WD_REPEATS_1"/>
    <property type="match status" value="1"/>
</dbReference>
<dbReference type="Proteomes" id="UP000298616">
    <property type="component" value="Chromosome"/>
</dbReference>
<dbReference type="EMBL" id="CP028923">
    <property type="protein sequence ID" value="QCK14539.1"/>
    <property type="molecule type" value="Genomic_DNA"/>
</dbReference>
<gene>
    <name evidence="7" type="ORF">DCC35_07175</name>
</gene>
<feature type="coiled-coil region" evidence="4">
    <location>
        <begin position="516"/>
        <end position="571"/>
    </location>
</feature>
<keyword evidence="5" id="KW-0472">Membrane</keyword>
<evidence type="ECO:0000313" key="7">
    <source>
        <dbReference type="EMBL" id="QCK14539.1"/>
    </source>
</evidence>
<dbReference type="KEGG" id="fpf:DCC35_07175"/>
<accession>A0A4D7JE63</accession>